<dbReference type="GO" id="GO:0008654">
    <property type="term" value="P:phospholipid biosynthetic process"/>
    <property type="evidence" value="ECO:0007669"/>
    <property type="project" value="UniProtKB-KW"/>
</dbReference>
<keyword evidence="13" id="KW-1185">Reference proteome</keyword>
<dbReference type="PROSITE" id="PS00379">
    <property type="entry name" value="CDP_ALCOHOL_P_TRANSF"/>
    <property type="match status" value="1"/>
</dbReference>
<evidence type="ECO:0000256" key="2">
    <source>
        <dbReference type="ARBA" id="ARBA00022516"/>
    </source>
</evidence>
<comment type="similarity">
    <text evidence="10">Belongs to the CDP-alcohol phosphatidyltransferase class-I family.</text>
</comment>
<keyword evidence="8" id="KW-0594">Phospholipid biosynthesis</keyword>
<dbReference type="InterPro" id="IPR000462">
    <property type="entry name" value="CDP-OH_P_trans"/>
</dbReference>
<evidence type="ECO:0000256" key="1">
    <source>
        <dbReference type="ARBA" id="ARBA00004141"/>
    </source>
</evidence>
<sequence>MGQHVFVYLPNIIGYIRIVLIFTAWIAFNNRVMFVSAYSISVILDGLDGWMARRLGQTSLFGAWLDVVVDILGRSMVWGQLYEWGWLVSSVEWCVFVCNHNARGAQWKDSFTDSPLWVQTVMAKGFYTPLGAWVIGGLHGLPLWLYGYQQGILALCGHIWLQTLGTLVLSSGRLLGLSVEIWCIWAHMKHLANEPEEKKA</sequence>
<dbReference type="Pfam" id="PF01066">
    <property type="entry name" value="CDP-OH_P_transf"/>
    <property type="match status" value="1"/>
</dbReference>
<evidence type="ECO:0000313" key="13">
    <source>
        <dbReference type="Proteomes" id="UP001557470"/>
    </source>
</evidence>
<evidence type="ECO:0000313" key="12">
    <source>
        <dbReference type="EMBL" id="KAL0972738.1"/>
    </source>
</evidence>
<name>A0ABD0WLK7_UMBPY</name>
<evidence type="ECO:0000256" key="5">
    <source>
        <dbReference type="ARBA" id="ARBA00022989"/>
    </source>
</evidence>
<organism evidence="12 13">
    <name type="scientific">Umbra pygmaea</name>
    <name type="common">Eastern mudminnow</name>
    <dbReference type="NCBI Taxonomy" id="75934"/>
    <lineage>
        <taxon>Eukaryota</taxon>
        <taxon>Metazoa</taxon>
        <taxon>Chordata</taxon>
        <taxon>Craniata</taxon>
        <taxon>Vertebrata</taxon>
        <taxon>Euteleostomi</taxon>
        <taxon>Actinopterygii</taxon>
        <taxon>Neopterygii</taxon>
        <taxon>Teleostei</taxon>
        <taxon>Protacanthopterygii</taxon>
        <taxon>Esociformes</taxon>
        <taxon>Umbridae</taxon>
        <taxon>Umbra</taxon>
    </lineage>
</organism>
<accession>A0ABD0WLK7</accession>
<dbReference type="AlphaFoldDB" id="A0ABD0WLK7"/>
<keyword evidence="7 11" id="KW-0472">Membrane</keyword>
<feature type="transmembrane region" description="Helical" evidence="11">
    <location>
        <begin position="6"/>
        <end position="28"/>
    </location>
</feature>
<evidence type="ECO:0000256" key="10">
    <source>
        <dbReference type="RuleBase" id="RU003750"/>
    </source>
</evidence>
<dbReference type="GO" id="GO:0016020">
    <property type="term" value="C:membrane"/>
    <property type="evidence" value="ECO:0007669"/>
    <property type="project" value="UniProtKB-SubCell"/>
</dbReference>
<keyword evidence="5 11" id="KW-1133">Transmembrane helix</keyword>
<reference evidence="12 13" key="1">
    <citation type="submission" date="2024-06" db="EMBL/GenBank/DDBJ databases">
        <authorList>
            <person name="Pan Q."/>
            <person name="Wen M."/>
            <person name="Jouanno E."/>
            <person name="Zahm M."/>
            <person name="Klopp C."/>
            <person name="Cabau C."/>
            <person name="Louis A."/>
            <person name="Berthelot C."/>
            <person name="Parey E."/>
            <person name="Roest Crollius H."/>
            <person name="Montfort J."/>
            <person name="Robinson-Rechavi M."/>
            <person name="Bouchez O."/>
            <person name="Lampietro C."/>
            <person name="Lopez Roques C."/>
            <person name="Donnadieu C."/>
            <person name="Postlethwait J."/>
            <person name="Bobe J."/>
            <person name="Verreycken H."/>
            <person name="Guiguen Y."/>
        </authorList>
    </citation>
    <scope>NUCLEOTIDE SEQUENCE [LARGE SCALE GENOMIC DNA]</scope>
    <source>
        <strain evidence="12">Up_M1</strain>
        <tissue evidence="12">Testis</tissue>
    </source>
</reference>
<evidence type="ECO:0000256" key="3">
    <source>
        <dbReference type="ARBA" id="ARBA00022679"/>
    </source>
</evidence>
<dbReference type="EMBL" id="JAGEUA010000006">
    <property type="protein sequence ID" value="KAL0972738.1"/>
    <property type="molecule type" value="Genomic_DNA"/>
</dbReference>
<proteinExistence type="inferred from homology"/>
<dbReference type="PANTHER" id="PTHR15362">
    <property type="entry name" value="PHOSPHATIDYLINOSITOL SYNTHASE"/>
    <property type="match status" value="1"/>
</dbReference>
<dbReference type="Gene3D" id="1.20.120.1760">
    <property type="match status" value="1"/>
</dbReference>
<evidence type="ECO:0000256" key="7">
    <source>
        <dbReference type="ARBA" id="ARBA00023136"/>
    </source>
</evidence>
<dbReference type="InterPro" id="IPR043130">
    <property type="entry name" value="CDP-OH_PTrfase_TM_dom"/>
</dbReference>
<keyword evidence="9" id="KW-1208">Phospholipid metabolism</keyword>
<evidence type="ECO:0000256" key="9">
    <source>
        <dbReference type="ARBA" id="ARBA00023264"/>
    </source>
</evidence>
<evidence type="ECO:0000256" key="11">
    <source>
        <dbReference type="SAM" id="Phobius"/>
    </source>
</evidence>
<dbReference type="InterPro" id="IPR048254">
    <property type="entry name" value="CDP_ALCOHOL_P_TRANSF_CS"/>
</dbReference>
<gene>
    <name evidence="12" type="ORF">UPYG_G00194130</name>
</gene>
<dbReference type="PANTHER" id="PTHR15362:SF13">
    <property type="entry name" value="SI:CH1073-145M9.1"/>
    <property type="match status" value="1"/>
</dbReference>
<evidence type="ECO:0000256" key="8">
    <source>
        <dbReference type="ARBA" id="ARBA00023209"/>
    </source>
</evidence>
<evidence type="ECO:0008006" key="14">
    <source>
        <dbReference type="Google" id="ProtNLM"/>
    </source>
</evidence>
<comment type="caution">
    <text evidence="12">The sequence shown here is derived from an EMBL/GenBank/DDBJ whole genome shotgun (WGS) entry which is preliminary data.</text>
</comment>
<keyword evidence="4 11" id="KW-0812">Transmembrane</keyword>
<evidence type="ECO:0000256" key="6">
    <source>
        <dbReference type="ARBA" id="ARBA00023098"/>
    </source>
</evidence>
<keyword evidence="2" id="KW-0444">Lipid biosynthesis</keyword>
<comment type="subcellular location">
    <subcellularLocation>
        <location evidence="1">Membrane</location>
        <topology evidence="1">Multi-pass membrane protein</topology>
    </subcellularLocation>
</comment>
<evidence type="ECO:0000256" key="4">
    <source>
        <dbReference type="ARBA" id="ARBA00022692"/>
    </source>
</evidence>
<dbReference type="GO" id="GO:0016780">
    <property type="term" value="F:phosphotransferase activity, for other substituted phosphate groups"/>
    <property type="evidence" value="ECO:0007669"/>
    <property type="project" value="UniProtKB-ARBA"/>
</dbReference>
<dbReference type="Proteomes" id="UP001557470">
    <property type="component" value="Unassembled WGS sequence"/>
</dbReference>
<protein>
    <recommendedName>
        <fullName evidence="14">CDP-diacylglycerol--inositol 3-phosphatidyltransferase</fullName>
    </recommendedName>
</protein>
<keyword evidence="6" id="KW-0443">Lipid metabolism</keyword>
<keyword evidence="3 10" id="KW-0808">Transferase</keyword>